<feature type="domain" description="DUF4412" evidence="2">
    <location>
        <begin position="74"/>
        <end position="249"/>
    </location>
</feature>
<dbReference type="RefSeq" id="WP_093032009.1">
    <property type="nucleotide sequence ID" value="NZ_FNNZ01000010.1"/>
</dbReference>
<evidence type="ECO:0000313" key="4">
    <source>
        <dbReference type="Proteomes" id="UP000198816"/>
    </source>
</evidence>
<keyword evidence="4" id="KW-1185">Reference proteome</keyword>
<evidence type="ECO:0000259" key="2">
    <source>
        <dbReference type="Pfam" id="PF14371"/>
    </source>
</evidence>
<evidence type="ECO:0000313" key="3">
    <source>
        <dbReference type="EMBL" id="SDW88185.1"/>
    </source>
</evidence>
<feature type="chain" id="PRO_5011696476" description="DUF4412 domain-containing protein" evidence="1">
    <location>
        <begin position="37"/>
        <end position="266"/>
    </location>
</feature>
<dbReference type="InterPro" id="IPR025524">
    <property type="entry name" value="DUF4412"/>
</dbReference>
<keyword evidence="1" id="KW-0732">Signal</keyword>
<dbReference type="Pfam" id="PF14371">
    <property type="entry name" value="DUF4412"/>
    <property type="match status" value="1"/>
</dbReference>
<sequence length="266" mass="29018">MMNQQGSSIGRRPVMTRRLGLALALSALLPMSAAIADEEGYYVETINRSAGVMGEAASEDLSKTYLAYDKMKVVNEGTDATDMIMDPTAGTIVFVNHAEKEYLPIDVKSVMDSMTGPAAEQMRAMMGEMTVKVEATGETKKIGDWDTKQYRVTKTGMMGVDQEIWATEDVDLDVTRYTDMMSLSGPGGMLANSPAGVAQREEMSKIKGYPILTKTKMEMMGTTMETETEVTVIRKEAIPADIFEIPQGYGERDMSVQVPPPGSAHP</sequence>
<feature type="signal peptide" evidence="1">
    <location>
        <begin position="1"/>
        <end position="36"/>
    </location>
</feature>
<evidence type="ECO:0000256" key="1">
    <source>
        <dbReference type="SAM" id="SignalP"/>
    </source>
</evidence>
<organism evidence="3 4">
    <name type="scientific">Thiocapsa roseopersicina</name>
    <dbReference type="NCBI Taxonomy" id="1058"/>
    <lineage>
        <taxon>Bacteria</taxon>
        <taxon>Pseudomonadati</taxon>
        <taxon>Pseudomonadota</taxon>
        <taxon>Gammaproteobacteria</taxon>
        <taxon>Chromatiales</taxon>
        <taxon>Chromatiaceae</taxon>
        <taxon>Thiocapsa</taxon>
    </lineage>
</organism>
<proteinExistence type="predicted"/>
<dbReference type="EMBL" id="FNNZ01000010">
    <property type="protein sequence ID" value="SDW88185.1"/>
    <property type="molecule type" value="Genomic_DNA"/>
</dbReference>
<gene>
    <name evidence="3" type="ORF">SAMN05421783_11031</name>
</gene>
<name>A0A1H2X5W0_THIRO</name>
<protein>
    <recommendedName>
        <fullName evidence="2">DUF4412 domain-containing protein</fullName>
    </recommendedName>
</protein>
<accession>A0A1H2X5W0</accession>
<dbReference type="OrthoDB" id="5761467at2"/>
<dbReference type="AlphaFoldDB" id="A0A1H2X5W0"/>
<dbReference type="Proteomes" id="UP000198816">
    <property type="component" value="Unassembled WGS sequence"/>
</dbReference>
<reference evidence="4" key="1">
    <citation type="submission" date="2016-10" db="EMBL/GenBank/DDBJ databases">
        <authorList>
            <person name="Varghese N."/>
            <person name="Submissions S."/>
        </authorList>
    </citation>
    <scope>NUCLEOTIDE SEQUENCE [LARGE SCALE GENOMIC DNA]</scope>
    <source>
        <strain evidence="4">DSM 217</strain>
    </source>
</reference>